<dbReference type="AlphaFoldDB" id="A0A6V8KXF4"/>
<accession>A0A6V8KXF4</accession>
<keyword evidence="5" id="KW-1185">Reference proteome</keyword>
<comment type="caution">
    <text evidence="4">The sequence shown here is derived from an EMBL/GenBank/DDBJ whole genome shotgun (WGS) entry which is preliminary data.</text>
</comment>
<proteinExistence type="predicted"/>
<evidence type="ECO:0000256" key="2">
    <source>
        <dbReference type="SAM" id="Phobius"/>
    </source>
</evidence>
<organism evidence="4 5">
    <name type="scientific">Phytohabitans rumicis</name>
    <dbReference type="NCBI Taxonomy" id="1076125"/>
    <lineage>
        <taxon>Bacteria</taxon>
        <taxon>Bacillati</taxon>
        <taxon>Actinomycetota</taxon>
        <taxon>Actinomycetes</taxon>
        <taxon>Micromonosporales</taxon>
        <taxon>Micromonosporaceae</taxon>
    </lineage>
</organism>
<dbReference type="Gene3D" id="3.40.190.10">
    <property type="entry name" value="Periplasmic binding protein-like II"/>
    <property type="match status" value="1"/>
</dbReference>
<dbReference type="Proteomes" id="UP000482960">
    <property type="component" value="Unassembled WGS sequence"/>
</dbReference>
<evidence type="ECO:0000256" key="3">
    <source>
        <dbReference type="SAM" id="SignalP"/>
    </source>
</evidence>
<evidence type="ECO:0008006" key="6">
    <source>
        <dbReference type="Google" id="ProtNLM"/>
    </source>
</evidence>
<evidence type="ECO:0000256" key="1">
    <source>
        <dbReference type="SAM" id="MobiDB-lite"/>
    </source>
</evidence>
<reference evidence="4 5" key="1">
    <citation type="submission" date="2020-03" db="EMBL/GenBank/DDBJ databases">
        <title>Whole genome shotgun sequence of Phytohabitans rumicis NBRC 108638.</title>
        <authorList>
            <person name="Komaki H."/>
            <person name="Tamura T."/>
        </authorList>
    </citation>
    <scope>NUCLEOTIDE SEQUENCE [LARGE SCALE GENOMIC DNA]</scope>
    <source>
        <strain evidence="4 5">NBRC 108638</strain>
    </source>
</reference>
<keyword evidence="3" id="KW-0732">Signal</keyword>
<protein>
    <recommendedName>
        <fullName evidence="6">PBP domain-containing protein</fullName>
    </recommendedName>
</protein>
<feature type="signal peptide" evidence="3">
    <location>
        <begin position="1"/>
        <end position="24"/>
    </location>
</feature>
<feature type="transmembrane region" description="Helical" evidence="2">
    <location>
        <begin position="816"/>
        <end position="837"/>
    </location>
</feature>
<feature type="region of interest" description="Disordered" evidence="1">
    <location>
        <begin position="760"/>
        <end position="800"/>
    </location>
</feature>
<dbReference type="EMBL" id="BLPG01000001">
    <property type="protein sequence ID" value="GFJ86517.1"/>
    <property type="molecule type" value="Genomic_DNA"/>
</dbReference>
<keyword evidence="2" id="KW-0472">Membrane</keyword>
<keyword evidence="2" id="KW-1133">Transmembrane helix</keyword>
<dbReference type="SUPFAM" id="SSF53850">
    <property type="entry name" value="Periplasmic binding protein-like II"/>
    <property type="match status" value="1"/>
</dbReference>
<name>A0A6V8KXF4_9ACTN</name>
<dbReference type="RefSeq" id="WP_173073031.1">
    <property type="nucleotide sequence ID" value="NZ_BAABJB010000008.1"/>
</dbReference>
<feature type="chain" id="PRO_5039144663" description="PBP domain-containing protein" evidence="3">
    <location>
        <begin position="25"/>
        <end position="851"/>
    </location>
</feature>
<keyword evidence="2" id="KW-0812">Transmembrane</keyword>
<evidence type="ECO:0000313" key="5">
    <source>
        <dbReference type="Proteomes" id="UP000482960"/>
    </source>
</evidence>
<gene>
    <name evidence="4" type="ORF">Prum_001590</name>
</gene>
<sequence length="851" mass="89055">MRSRVAAFLVALLAAGGLFVVRPAAEPARGDASNAGTTVSVTEGEFAGLEVTVSQTTGLGNQAVEITWTGATPTPRDRLLGTDYLQIMQCWGDPNDPADPDGLKLRETCQFGTRLLAPVTGANGAVSVDAASRGRKFQGEGYPVTDPADAALGEATIVPFRPAGGTATADGSPQHPFPTYREPAPPHRELEMTDVQVLATHFTPASTNEVPFALSTGAGAGRVVFEMQNASLAPHLSCGAPYTDENNQTQPAPKCSLVIVPRGHTNPYDGTAATTVHGSPFRPALWKNRIVVPLLFDPVAGACSLTKAERRTTGTELMAEAITSWQPALCAGDGPVYGYAAVSDFEVGRQVVSSSSGAPGLGFTADPVVTLASEPAVVHAPVALSGPVIALNIDANLKDPNEVVLPPEINAQRGLALSDLKLTPRLVAKLLTFSYKYDVAIGAGDPYPPLASNPHSLRFDREFLDLNPMFESWSSIESHTLNGLMVTVGSSVAAREVWRWIAADPAAKAWLSGTPDESGMVVNPVYKGLSLTTLDTYPKLDPSCARGDVPEYDQVLNCTFSYRPYLGGLGETALQTLRADPKASSNQMTTNTEGNSSFDPNLPRFDTIARQSPGYRFALSITDSASAARYGLYTAKLCKAGRGTDGKFTATDCRAPTADAMTAALAAAVPSQVTGVSTIDPAKAWTTAGAYPLTTITYAVADTSEPADARRDYAALLRYSAGTGQQPGPADGQLPEGYAPLTAALREQTMSAADKLQNWVAPTTPPQTDSVSQSPTTPPASVPASGLAPSPGLSAPTTRPTVAPVAQSTLGSPLGMIRFLLVVALVMGLLGGVAGPIMQRLATRTRRANRQ</sequence>
<reference evidence="4 5" key="2">
    <citation type="submission" date="2020-03" db="EMBL/GenBank/DDBJ databases">
        <authorList>
            <person name="Ichikawa N."/>
            <person name="Kimura A."/>
            <person name="Kitahashi Y."/>
            <person name="Uohara A."/>
        </authorList>
    </citation>
    <scope>NUCLEOTIDE SEQUENCE [LARGE SCALE GENOMIC DNA]</scope>
    <source>
        <strain evidence="4 5">NBRC 108638</strain>
    </source>
</reference>
<evidence type="ECO:0000313" key="4">
    <source>
        <dbReference type="EMBL" id="GFJ86517.1"/>
    </source>
</evidence>